<sequence length="160" mass="18803">MNKEDVSFEIFPPDFVLEPYHVFRKNALANRNRTESQEVDHDMDILYQFWSHFLVRNFNAQMYNEFRSLALDDDFSTRNASTGLHRLIQFYGASLSRNSVMPDQVVRDLVDLIRDEATTRAEHVAFYLLRSAWRSGSLDPRNREKIDSVLDAHMTAELEK</sequence>
<gene>
    <name evidence="1" type="ORF">ASPZODRAFT_986496</name>
</gene>
<dbReference type="OrthoDB" id="340227at2759"/>
<evidence type="ECO:0000313" key="2">
    <source>
        <dbReference type="Proteomes" id="UP000184188"/>
    </source>
</evidence>
<dbReference type="GO" id="GO:0000339">
    <property type="term" value="F:RNA cap binding"/>
    <property type="evidence" value="ECO:0007669"/>
    <property type="project" value="InterPro"/>
</dbReference>
<dbReference type="GO" id="GO:0048255">
    <property type="term" value="P:mRNA stabilization"/>
    <property type="evidence" value="ECO:0007669"/>
    <property type="project" value="InterPro"/>
</dbReference>
<organism evidence="1 2">
    <name type="scientific">Penicilliopsis zonata CBS 506.65</name>
    <dbReference type="NCBI Taxonomy" id="1073090"/>
    <lineage>
        <taxon>Eukaryota</taxon>
        <taxon>Fungi</taxon>
        <taxon>Dikarya</taxon>
        <taxon>Ascomycota</taxon>
        <taxon>Pezizomycotina</taxon>
        <taxon>Eurotiomycetes</taxon>
        <taxon>Eurotiomycetidae</taxon>
        <taxon>Eurotiales</taxon>
        <taxon>Aspergillaceae</taxon>
        <taxon>Penicilliopsis</taxon>
    </lineage>
</organism>
<dbReference type="RefSeq" id="XP_022584135.1">
    <property type="nucleotide sequence ID" value="XM_022730580.1"/>
</dbReference>
<keyword evidence="2" id="KW-1185">Reference proteome</keyword>
<dbReference type="STRING" id="1073090.A0A1L9SQX0"/>
<dbReference type="Pfam" id="PF21071">
    <property type="entry name" value="LARP1_HEAT"/>
    <property type="match status" value="1"/>
</dbReference>
<dbReference type="InterPro" id="IPR006607">
    <property type="entry name" value="DM15"/>
</dbReference>
<name>A0A1L9SQX0_9EURO</name>
<dbReference type="GeneID" id="34617044"/>
<dbReference type="SMART" id="SM00684">
    <property type="entry name" value="DM15"/>
    <property type="match status" value="2"/>
</dbReference>
<dbReference type="Proteomes" id="UP000184188">
    <property type="component" value="Unassembled WGS sequence"/>
</dbReference>
<proteinExistence type="predicted"/>
<accession>A0A1L9SQX0</accession>
<evidence type="ECO:0000313" key="1">
    <source>
        <dbReference type="EMBL" id="OJJ49625.1"/>
    </source>
</evidence>
<dbReference type="EMBL" id="KV878337">
    <property type="protein sequence ID" value="OJJ49625.1"/>
    <property type="molecule type" value="Genomic_DNA"/>
</dbReference>
<dbReference type="VEuPathDB" id="FungiDB:ASPZODRAFT_986496"/>
<protein>
    <recommendedName>
        <fullName evidence="3">Opioid growth factor receptor (OGFr) conserved domain-containing protein</fullName>
    </recommendedName>
</protein>
<reference evidence="2" key="1">
    <citation type="journal article" date="2017" name="Genome Biol.">
        <title>Comparative genomics reveals high biological diversity and specific adaptations in the industrially and medically important fungal genus Aspergillus.</title>
        <authorList>
            <person name="de Vries R.P."/>
            <person name="Riley R."/>
            <person name="Wiebenga A."/>
            <person name="Aguilar-Osorio G."/>
            <person name="Amillis S."/>
            <person name="Uchima C.A."/>
            <person name="Anderluh G."/>
            <person name="Asadollahi M."/>
            <person name="Askin M."/>
            <person name="Barry K."/>
            <person name="Battaglia E."/>
            <person name="Bayram O."/>
            <person name="Benocci T."/>
            <person name="Braus-Stromeyer S.A."/>
            <person name="Caldana C."/>
            <person name="Canovas D."/>
            <person name="Cerqueira G.C."/>
            <person name="Chen F."/>
            <person name="Chen W."/>
            <person name="Choi C."/>
            <person name="Clum A."/>
            <person name="Dos Santos R.A."/>
            <person name="Damasio A.R."/>
            <person name="Diallinas G."/>
            <person name="Emri T."/>
            <person name="Fekete E."/>
            <person name="Flipphi M."/>
            <person name="Freyberg S."/>
            <person name="Gallo A."/>
            <person name="Gournas C."/>
            <person name="Habgood R."/>
            <person name="Hainaut M."/>
            <person name="Harispe M.L."/>
            <person name="Henrissat B."/>
            <person name="Hilden K.S."/>
            <person name="Hope R."/>
            <person name="Hossain A."/>
            <person name="Karabika E."/>
            <person name="Karaffa L."/>
            <person name="Karanyi Z."/>
            <person name="Krasevec N."/>
            <person name="Kuo A."/>
            <person name="Kusch H."/>
            <person name="LaButti K."/>
            <person name="Lagendijk E.L."/>
            <person name="Lapidus A."/>
            <person name="Levasseur A."/>
            <person name="Lindquist E."/>
            <person name="Lipzen A."/>
            <person name="Logrieco A.F."/>
            <person name="MacCabe A."/>
            <person name="Maekelae M.R."/>
            <person name="Malavazi I."/>
            <person name="Melin P."/>
            <person name="Meyer V."/>
            <person name="Mielnichuk N."/>
            <person name="Miskei M."/>
            <person name="Molnar A.P."/>
            <person name="Mule G."/>
            <person name="Ngan C.Y."/>
            <person name="Orejas M."/>
            <person name="Orosz E."/>
            <person name="Ouedraogo J.P."/>
            <person name="Overkamp K.M."/>
            <person name="Park H.-S."/>
            <person name="Perrone G."/>
            <person name="Piumi F."/>
            <person name="Punt P.J."/>
            <person name="Ram A.F."/>
            <person name="Ramon A."/>
            <person name="Rauscher S."/>
            <person name="Record E."/>
            <person name="Riano-Pachon D.M."/>
            <person name="Robert V."/>
            <person name="Roehrig J."/>
            <person name="Ruller R."/>
            <person name="Salamov A."/>
            <person name="Salih N.S."/>
            <person name="Samson R.A."/>
            <person name="Sandor E."/>
            <person name="Sanguinetti M."/>
            <person name="Schuetze T."/>
            <person name="Sepcic K."/>
            <person name="Shelest E."/>
            <person name="Sherlock G."/>
            <person name="Sophianopoulou V."/>
            <person name="Squina F.M."/>
            <person name="Sun H."/>
            <person name="Susca A."/>
            <person name="Todd R.B."/>
            <person name="Tsang A."/>
            <person name="Unkles S.E."/>
            <person name="van de Wiele N."/>
            <person name="van Rossen-Uffink D."/>
            <person name="Oliveira J.V."/>
            <person name="Vesth T.C."/>
            <person name="Visser J."/>
            <person name="Yu J.-H."/>
            <person name="Zhou M."/>
            <person name="Andersen M.R."/>
            <person name="Archer D.B."/>
            <person name="Baker S.E."/>
            <person name="Benoit I."/>
            <person name="Brakhage A.A."/>
            <person name="Braus G.H."/>
            <person name="Fischer R."/>
            <person name="Frisvad J.C."/>
            <person name="Goldman G.H."/>
            <person name="Houbraken J."/>
            <person name="Oakley B."/>
            <person name="Pocsi I."/>
            <person name="Scazzocchio C."/>
            <person name="Seiboth B."/>
            <person name="vanKuyk P.A."/>
            <person name="Wortman J."/>
            <person name="Dyer P.S."/>
            <person name="Grigoriev I.V."/>
        </authorList>
    </citation>
    <scope>NUCLEOTIDE SEQUENCE [LARGE SCALE GENOMIC DNA]</scope>
    <source>
        <strain evidence="2">CBS 506.65</strain>
    </source>
</reference>
<evidence type="ECO:0008006" key="3">
    <source>
        <dbReference type="Google" id="ProtNLM"/>
    </source>
</evidence>
<dbReference type="AlphaFoldDB" id="A0A1L9SQX0"/>